<dbReference type="GeneID" id="9499728"/>
<dbReference type="KEGG" id="asc:ASAC_1469"/>
<gene>
    <name evidence="1" type="ordered locus">ASAC_1469</name>
</gene>
<protein>
    <submittedName>
        <fullName evidence="1">Uncharacterized protein</fullName>
    </submittedName>
</protein>
<reference evidence="1 2" key="1">
    <citation type="journal article" date="2010" name="Appl. Environ. Microbiol.">
        <title>The genome sequence of the crenarchaeon Acidilobus saccharovorans supports a new order, Acidilobales, and suggests an important ecological role in terrestrial acidic hot springs.</title>
        <authorList>
            <person name="Mardanov A.V."/>
            <person name="Svetlitchnyi V.A."/>
            <person name="Beletsky A.V."/>
            <person name="Prokofeva M.I."/>
            <person name="Bonch-Osmolovskaya E.A."/>
            <person name="Ravin N.V."/>
            <person name="Skryabin K.G."/>
        </authorList>
    </citation>
    <scope>NUCLEOTIDE SEQUENCE [LARGE SCALE GENOMIC DNA]</scope>
    <source>
        <strain evidence="2">DSM 16705 / JCM 18335 / VKM B-2471 / 345-15</strain>
    </source>
</reference>
<name>D9PZ87_ACIS3</name>
<dbReference type="Proteomes" id="UP000000346">
    <property type="component" value="Chromosome"/>
</dbReference>
<dbReference type="EMBL" id="CP001742">
    <property type="protein sequence ID" value="ADL19874.1"/>
    <property type="molecule type" value="Genomic_DNA"/>
</dbReference>
<evidence type="ECO:0000313" key="1">
    <source>
        <dbReference type="EMBL" id="ADL19874.1"/>
    </source>
</evidence>
<accession>D9PZ87</accession>
<evidence type="ECO:0000313" key="2">
    <source>
        <dbReference type="Proteomes" id="UP000000346"/>
    </source>
</evidence>
<dbReference type="OrthoDB" id="45794at2157"/>
<dbReference type="AlphaFoldDB" id="D9PZ87"/>
<dbReference type="InParanoid" id="D9PZ87"/>
<keyword evidence="2" id="KW-1185">Reference proteome</keyword>
<proteinExistence type="predicted"/>
<dbReference type="RefSeq" id="WP_013267386.1">
    <property type="nucleotide sequence ID" value="NC_014374.1"/>
</dbReference>
<dbReference type="eggNOG" id="arCOG11607">
    <property type="taxonomic scope" value="Archaea"/>
</dbReference>
<organism evidence="1 2">
    <name type="scientific">Acidilobus saccharovorans (strain DSM 16705 / JCM 18335 / VKM B-2471 / 345-15)</name>
    <dbReference type="NCBI Taxonomy" id="666510"/>
    <lineage>
        <taxon>Archaea</taxon>
        <taxon>Thermoproteota</taxon>
        <taxon>Thermoprotei</taxon>
        <taxon>Acidilobales</taxon>
        <taxon>Acidilobaceae</taxon>
        <taxon>Acidilobus</taxon>
    </lineage>
</organism>
<sequence>METRSIVKPAVCPSCGALGEYHYEVSGPVVRDGQAFIEVKHHFRCEACGHVEEGTVYVPLEGLYRLRYLLVPEAMAVVEKAKLLSEISPEVKGLAAAGTG</sequence>
<dbReference type="HOGENOM" id="CLU_2379240_0_0_2"/>